<gene>
    <name evidence="5" type="ORF">GLS40_08970</name>
</gene>
<protein>
    <recommendedName>
        <fullName evidence="7">Acyl-CoA hydrolase</fullName>
    </recommendedName>
</protein>
<organism evidence="5 6">
    <name type="scientific">Pseudooceanicola pacificus</name>
    <dbReference type="NCBI Taxonomy" id="2676438"/>
    <lineage>
        <taxon>Bacteria</taxon>
        <taxon>Pseudomonadati</taxon>
        <taxon>Pseudomonadota</taxon>
        <taxon>Alphaproteobacteria</taxon>
        <taxon>Rhodobacterales</taxon>
        <taxon>Paracoccaceae</taxon>
        <taxon>Pseudooceanicola</taxon>
    </lineage>
</organism>
<comment type="caution">
    <text evidence="5">The sequence shown here is derived from an EMBL/GenBank/DDBJ whole genome shotgun (WGS) entry which is preliminary data.</text>
</comment>
<dbReference type="PANTHER" id="PTHR21432">
    <property type="entry name" value="ACETYL-COA HYDROLASE-RELATED"/>
    <property type="match status" value="1"/>
</dbReference>
<dbReference type="Gene3D" id="3.40.1080.20">
    <property type="entry name" value="Acetyl-CoA hydrolase/transferase C-terminal domain"/>
    <property type="match status" value="1"/>
</dbReference>
<feature type="domain" description="Acetyl-CoA hydrolase/transferase N-terminal" evidence="3">
    <location>
        <begin position="9"/>
        <end position="177"/>
    </location>
</feature>
<dbReference type="PROSITE" id="PS51257">
    <property type="entry name" value="PROKAR_LIPOPROTEIN"/>
    <property type="match status" value="1"/>
</dbReference>
<evidence type="ECO:0000259" key="4">
    <source>
        <dbReference type="Pfam" id="PF13336"/>
    </source>
</evidence>
<dbReference type="RefSeq" id="WP_160382420.1">
    <property type="nucleotide sequence ID" value="NZ_WNXQ01000004.1"/>
</dbReference>
<evidence type="ECO:0000313" key="5">
    <source>
        <dbReference type="EMBL" id="MWB78153.1"/>
    </source>
</evidence>
<sequence length="415" mass="43920">MSGSKWRSVEDAVDVVTSGMTVGLGCIGAEPTDLTAALWQRGDRLTDVTILTGMLLTGYGFLTGDNAGAFRLRTWFMPGTLLSGAARDVKADYLPLNWTQTARMLMAADIDVAFVQVSEADASGYHSLGIHVGQQLPMLRSARLVVAEVNPNMPYTGGSALVHDSELDILVKVDHPLIPFPHRSGDDTDRLVAENAARLVPDNATLQFGIGGIPTAMLGELKAMNRKGLTIFSQLSDPGVELIESGACGGEGPACIIGEVIGSTELYRWADRRTDLQMASAFETHDPAALAKVKNFVSVNSALEIDLYGQTNSETLGGRQVGSTGGSSDFAIGAMFEGGLSVIAIRSATKKGGSRIVPRLAPGPVTGQRTLTQVVVSEYGTADLRGKSMRERAEALAGIAHPDHREDLLRAAAEV</sequence>
<dbReference type="GO" id="GO:0006083">
    <property type="term" value="P:acetate metabolic process"/>
    <property type="evidence" value="ECO:0007669"/>
    <property type="project" value="InterPro"/>
</dbReference>
<dbReference type="Pfam" id="PF13336">
    <property type="entry name" value="AcetylCoA_hyd_C"/>
    <property type="match status" value="1"/>
</dbReference>
<dbReference type="Proteomes" id="UP000443843">
    <property type="component" value="Unassembled WGS sequence"/>
</dbReference>
<name>A0A844WAT5_9RHOB</name>
<comment type="similarity">
    <text evidence="1">Belongs to the acetyl-CoA hydrolase/transferase family.</text>
</comment>
<dbReference type="PANTHER" id="PTHR21432:SF20">
    <property type="entry name" value="ACETYL-COA HYDROLASE"/>
    <property type="match status" value="1"/>
</dbReference>
<dbReference type="InterPro" id="IPR037171">
    <property type="entry name" value="NagB/RpiA_transferase-like"/>
</dbReference>
<dbReference type="Gene3D" id="3.40.1080.10">
    <property type="entry name" value="Glutaconate Coenzyme A-transferase"/>
    <property type="match status" value="1"/>
</dbReference>
<reference evidence="5 6" key="1">
    <citation type="submission" date="2019-11" db="EMBL/GenBank/DDBJ databases">
        <title>Pseudooceanicola pacifica sp. nov., isolated from deep-sea sediment of the Pacific Ocean.</title>
        <authorList>
            <person name="Lyu L."/>
        </authorList>
    </citation>
    <scope>NUCLEOTIDE SEQUENCE [LARGE SCALE GENOMIC DNA]</scope>
    <source>
        <strain evidence="5 6">216_PA32_1</strain>
    </source>
</reference>
<dbReference type="GO" id="GO:0008775">
    <property type="term" value="F:acetate CoA-transferase activity"/>
    <property type="evidence" value="ECO:0007669"/>
    <property type="project" value="InterPro"/>
</dbReference>
<dbReference type="Gene3D" id="3.30.750.70">
    <property type="entry name" value="4-hydroxybutyrate coenzyme like domains"/>
    <property type="match status" value="1"/>
</dbReference>
<dbReference type="Pfam" id="PF02550">
    <property type="entry name" value="AcetylCoA_hydro"/>
    <property type="match status" value="1"/>
</dbReference>
<dbReference type="InterPro" id="IPR003702">
    <property type="entry name" value="ActCoA_hydro_N"/>
</dbReference>
<keyword evidence="6" id="KW-1185">Reference proteome</keyword>
<keyword evidence="2" id="KW-0808">Transferase</keyword>
<evidence type="ECO:0000256" key="1">
    <source>
        <dbReference type="ARBA" id="ARBA00009632"/>
    </source>
</evidence>
<evidence type="ECO:0000256" key="2">
    <source>
        <dbReference type="ARBA" id="ARBA00022679"/>
    </source>
</evidence>
<dbReference type="InterPro" id="IPR046433">
    <property type="entry name" value="ActCoA_hydro"/>
</dbReference>
<accession>A0A844WAT5</accession>
<evidence type="ECO:0008006" key="7">
    <source>
        <dbReference type="Google" id="ProtNLM"/>
    </source>
</evidence>
<feature type="domain" description="Acetyl-CoA hydrolase/transferase C-terminal" evidence="4">
    <location>
        <begin position="262"/>
        <end position="412"/>
    </location>
</feature>
<proteinExistence type="inferred from homology"/>
<dbReference type="AlphaFoldDB" id="A0A844WAT5"/>
<evidence type="ECO:0000259" key="3">
    <source>
        <dbReference type="Pfam" id="PF02550"/>
    </source>
</evidence>
<evidence type="ECO:0000313" key="6">
    <source>
        <dbReference type="Proteomes" id="UP000443843"/>
    </source>
</evidence>
<dbReference type="SUPFAM" id="SSF100950">
    <property type="entry name" value="NagB/RpiA/CoA transferase-like"/>
    <property type="match status" value="2"/>
</dbReference>
<dbReference type="EMBL" id="WNXQ01000004">
    <property type="protein sequence ID" value="MWB78153.1"/>
    <property type="molecule type" value="Genomic_DNA"/>
</dbReference>
<dbReference type="InterPro" id="IPR038460">
    <property type="entry name" value="AcetylCoA_hyd_C_sf"/>
</dbReference>
<dbReference type="InterPro" id="IPR026888">
    <property type="entry name" value="AcetylCoA_hyd_C"/>
</dbReference>